<dbReference type="Proteomes" id="UP000286415">
    <property type="component" value="Unassembled WGS sequence"/>
</dbReference>
<dbReference type="PROSITE" id="PS00107">
    <property type="entry name" value="PROTEIN_KINASE_ATP"/>
    <property type="match status" value="1"/>
</dbReference>
<dbReference type="PRINTS" id="PR00109">
    <property type="entry name" value="TYRKINASE"/>
</dbReference>
<dbReference type="InterPro" id="IPR020635">
    <property type="entry name" value="Tyr_kinase_cat_dom"/>
</dbReference>
<feature type="region of interest" description="Disordered" evidence="12">
    <location>
        <begin position="138"/>
        <end position="224"/>
    </location>
</feature>
<keyword evidence="10" id="KW-0472">Membrane</keyword>
<reference evidence="13 14" key="1">
    <citation type="journal article" date="2018" name="Biotechnol. Adv.">
        <title>Improved genomic resources and new bioinformatic workflow for the carcinogenic parasite Clonorchis sinensis: Biotechnological implications.</title>
        <authorList>
            <person name="Wang D."/>
            <person name="Korhonen P.K."/>
            <person name="Gasser R.B."/>
            <person name="Young N.D."/>
        </authorList>
    </citation>
    <scope>NUCLEOTIDE SEQUENCE [LARGE SCALE GENOMIC DNA]</scope>
    <source>
        <strain evidence="13">Cs-k2</strain>
    </source>
</reference>
<dbReference type="Gene3D" id="4.10.680.10">
    <property type="entry name" value="Cdc42-like binding domain"/>
    <property type="match status" value="1"/>
</dbReference>
<dbReference type="AlphaFoldDB" id="A0A419PFB0"/>
<dbReference type="SUPFAM" id="SSF50044">
    <property type="entry name" value="SH3-domain"/>
    <property type="match status" value="1"/>
</dbReference>
<evidence type="ECO:0000256" key="8">
    <source>
        <dbReference type="ARBA" id="ARBA00022777"/>
    </source>
</evidence>
<dbReference type="InterPro" id="IPR008266">
    <property type="entry name" value="Tyr_kinase_AS"/>
</dbReference>
<feature type="compositionally biased region" description="Polar residues" evidence="12">
    <location>
        <begin position="966"/>
        <end position="980"/>
    </location>
</feature>
<evidence type="ECO:0000313" key="14">
    <source>
        <dbReference type="Proteomes" id="UP000286415"/>
    </source>
</evidence>
<dbReference type="InterPro" id="IPR037085">
    <property type="entry name" value="Cdc42-bd-like_dom_sf"/>
</dbReference>
<dbReference type="FunFam" id="1.10.510.10:FF:001512">
    <property type="entry name" value="Receptor tyrosine-protein kinase erbB-2"/>
    <property type="match status" value="1"/>
</dbReference>
<feature type="compositionally biased region" description="Low complexity" evidence="12">
    <location>
        <begin position="203"/>
        <end position="220"/>
    </location>
</feature>
<gene>
    <name evidence="13" type="ORF">CSKR_113753</name>
</gene>
<keyword evidence="5" id="KW-0963">Cytoplasm</keyword>
<dbReference type="GO" id="GO:0030182">
    <property type="term" value="P:neuron differentiation"/>
    <property type="evidence" value="ECO:0007669"/>
    <property type="project" value="UniProtKB-ARBA"/>
</dbReference>
<dbReference type="GO" id="GO:0012505">
    <property type="term" value="C:endomembrane system"/>
    <property type="evidence" value="ECO:0007669"/>
    <property type="project" value="UniProtKB-SubCell"/>
</dbReference>
<dbReference type="SMART" id="SM00326">
    <property type="entry name" value="SH3"/>
    <property type="match status" value="1"/>
</dbReference>
<dbReference type="GO" id="GO:0005524">
    <property type="term" value="F:ATP binding"/>
    <property type="evidence" value="ECO:0007669"/>
    <property type="project" value="UniProtKB-UniRule"/>
</dbReference>
<feature type="compositionally biased region" description="Polar residues" evidence="12">
    <location>
        <begin position="814"/>
        <end position="836"/>
    </location>
</feature>
<dbReference type="Pfam" id="PF07653">
    <property type="entry name" value="SH3_2"/>
    <property type="match status" value="1"/>
</dbReference>
<keyword evidence="6" id="KW-0808">Transferase</keyword>
<protein>
    <recommendedName>
        <fullName evidence="3">non-specific protein-tyrosine kinase</fullName>
        <ecNumber evidence="3">2.7.10.2</ecNumber>
    </recommendedName>
</protein>
<evidence type="ECO:0000256" key="10">
    <source>
        <dbReference type="ARBA" id="ARBA00023136"/>
    </source>
</evidence>
<dbReference type="Gene3D" id="2.30.30.40">
    <property type="entry name" value="SH3 Domains"/>
    <property type="match status" value="1"/>
</dbReference>
<dbReference type="InterPro" id="IPR017441">
    <property type="entry name" value="Protein_kinase_ATP_BS"/>
</dbReference>
<proteinExistence type="predicted"/>
<dbReference type="EC" id="2.7.10.2" evidence="3"/>
<evidence type="ECO:0000256" key="7">
    <source>
        <dbReference type="ARBA" id="ARBA00022741"/>
    </source>
</evidence>
<dbReference type="GO" id="GO:0048468">
    <property type="term" value="P:cell development"/>
    <property type="evidence" value="ECO:0007669"/>
    <property type="project" value="UniProtKB-ARBA"/>
</dbReference>
<dbReference type="PROSITE" id="PS50002">
    <property type="entry name" value="SH3"/>
    <property type="match status" value="1"/>
</dbReference>
<dbReference type="PROSITE" id="PS50011">
    <property type="entry name" value="PROTEIN_KINASE_DOM"/>
    <property type="match status" value="1"/>
</dbReference>
<dbReference type="GO" id="GO:0005737">
    <property type="term" value="C:cytoplasm"/>
    <property type="evidence" value="ECO:0007669"/>
    <property type="project" value="UniProtKB-SubCell"/>
</dbReference>
<dbReference type="Gene3D" id="3.30.200.20">
    <property type="entry name" value="Phosphorylase Kinase, domain 1"/>
    <property type="match status" value="1"/>
</dbReference>
<keyword evidence="11" id="KW-0829">Tyrosine-protein kinase</keyword>
<feature type="region of interest" description="Disordered" evidence="12">
    <location>
        <begin position="957"/>
        <end position="984"/>
    </location>
</feature>
<evidence type="ECO:0000256" key="5">
    <source>
        <dbReference type="ARBA" id="ARBA00022490"/>
    </source>
</evidence>
<dbReference type="GO" id="GO:0050793">
    <property type="term" value="P:regulation of developmental process"/>
    <property type="evidence" value="ECO:0007669"/>
    <property type="project" value="UniProtKB-ARBA"/>
</dbReference>
<keyword evidence="7" id="KW-0547">Nucleotide-binding</keyword>
<keyword evidence="4" id="KW-0728">SH3 domain</keyword>
<dbReference type="Gene3D" id="1.10.510.10">
    <property type="entry name" value="Transferase(Phosphotransferase) domain 1"/>
    <property type="match status" value="1"/>
</dbReference>
<evidence type="ECO:0000256" key="2">
    <source>
        <dbReference type="ARBA" id="ARBA00004496"/>
    </source>
</evidence>
<dbReference type="GO" id="GO:0004715">
    <property type="term" value="F:non-membrane spanning protein tyrosine kinase activity"/>
    <property type="evidence" value="ECO:0007669"/>
    <property type="project" value="UniProtKB-EC"/>
</dbReference>
<dbReference type="InterPro" id="IPR001245">
    <property type="entry name" value="Ser-Thr/Tyr_kinase_cat_dom"/>
</dbReference>
<feature type="region of interest" description="Disordered" evidence="12">
    <location>
        <begin position="1048"/>
        <end position="1070"/>
    </location>
</feature>
<dbReference type="InterPro" id="IPR015116">
    <property type="entry name" value="Cdc42-bd-like"/>
</dbReference>
<dbReference type="PANTHER" id="PTHR24418">
    <property type="entry name" value="TYROSINE-PROTEIN KINASE"/>
    <property type="match status" value="1"/>
</dbReference>
<keyword evidence="9" id="KW-0067">ATP-binding</keyword>
<dbReference type="InterPro" id="IPR050198">
    <property type="entry name" value="Non-receptor_tyrosine_kinases"/>
</dbReference>
<dbReference type="SUPFAM" id="SSF56112">
    <property type="entry name" value="Protein kinase-like (PK-like)"/>
    <property type="match status" value="1"/>
</dbReference>
<dbReference type="EMBL" id="NIRI02000076">
    <property type="protein sequence ID" value="KAG5442446.1"/>
    <property type="molecule type" value="Genomic_DNA"/>
</dbReference>
<evidence type="ECO:0000256" key="3">
    <source>
        <dbReference type="ARBA" id="ARBA00011903"/>
    </source>
</evidence>
<sequence>MIPPKTYYPWYSLPTPDPMEPYSRTDPLVVFLKGICLQHRYGVLQRKLRITDPSQFSRYRARDLLQVGMTELEVNRLVSHLLDLDMPTGNLLTDSATNAGNAFSSGALWHSNWDLRRPVENPYSVSSHLSNGPKLLRKLFGKKPIPPSSAPVSPSHHHYEPLRTPSPTHGHHRRWAHGIPPSRRSSPPVGLRTTPTPSPTPTPRRASATTTATKVTATSTSPPPLTCLIPEQDIQLHSRLGVGSFGIVRRADWTTPSGEVIPVAVKLLRPEAIIGDHFKAFLDELRAMQSLSHPNLIRLHGVVLSNPIMMVTELAPLGSLLLHLRAQSVCASSKTCSSSSSELSHLPQVHPALQVDALWDMGVQIAQGMSYLCSRGLVHRDLAARNILLAAVRAGEYPQIKIGDFGLVRTVTTSVATSVHQTDPSFSDAVYAGHIEQRIPFAWSAPESIRKRIFSQASDVWSWGVTCWEMWTSGAAPWPGMDAQRLLVALDAGRRLAWPRTCCPRRLYQIMLACWRTEPQRRPTFAYLIERLNKIRPFEVVATQTFDEADRLGLEFGDVVVVVEGQPHNFWWRGQNRRTGEVGSFPRSIVRRDGKLSPEDISRPIANTFVHAAHLDTNGQRWGVLEKRTSQYGRLSPASLDDSLSTDHKMSIADPTHTGLGMFDDLDRHDPGGSDETWYPIQDSTSTHSFVDTRTTYHGNEDAYSCFTGDAPAPPCGKPSLEQYDDDEDERAILDRAPNSMTGTAEHTLRDVNIGKRDVLCDWTYDSSPEYLCSTILPPPPGPEEDDEESADVRRKHAFSLSSLFSPIKPPEQPESSSETQDDTQMPGNDTTSRSKVASAPPLIDFYSQTILSRPQSNLRFPIPSAPVYDPRYSHLFPMHRSSWFGAPTSPQMFRPPRAPSVIPHSGPDDDPFDLFKSCPPKPGPNPFIHHQSVETLPDPPADPFDWDTLRRSVPSKHTTVKNELGSRSSTPVAMTQSTPPDVGRSRHVVLERQLLVGSAIPSNPFSTVSLDPKTDSGVTTTHKSSPDVVRPRPVLHKNHETPILNTPVSVQTKDGDTTTRSSNPDQRSFSQNRITMEISCIQAQVPGCSVNEAREALAYLTNPFFSINPYLHVPPIPSAPFYQPAVGSPTYEFLTQQTVGRIQLAVRLLSANRLYQLGLVDWDTCCRILSAFHWSMTTAADWLIEHHQISCDKRTNSL</sequence>
<evidence type="ECO:0000256" key="4">
    <source>
        <dbReference type="ARBA" id="ARBA00022443"/>
    </source>
</evidence>
<evidence type="ECO:0000256" key="11">
    <source>
        <dbReference type="ARBA" id="ARBA00023137"/>
    </source>
</evidence>
<evidence type="ECO:0000313" key="13">
    <source>
        <dbReference type="EMBL" id="KAG5442446.1"/>
    </source>
</evidence>
<dbReference type="Pfam" id="PF07714">
    <property type="entry name" value="PK_Tyr_Ser-Thr"/>
    <property type="match status" value="1"/>
</dbReference>
<evidence type="ECO:0000256" key="9">
    <source>
        <dbReference type="ARBA" id="ARBA00022840"/>
    </source>
</evidence>
<dbReference type="Pfam" id="PF09027">
    <property type="entry name" value="GTPase_binding"/>
    <property type="match status" value="1"/>
</dbReference>
<comment type="caution">
    <text evidence="13">The sequence shown here is derived from an EMBL/GenBank/DDBJ whole genome shotgun (WGS) entry which is preliminary data.</text>
</comment>
<dbReference type="OrthoDB" id="635774at2759"/>
<keyword evidence="8 13" id="KW-0418">Kinase</keyword>
<keyword evidence="14" id="KW-1185">Reference proteome</keyword>
<name>A0A419PFB0_CLOSI</name>
<reference evidence="13 14" key="2">
    <citation type="journal article" date="2021" name="Genomics">
        <title>High-quality reference genome for Clonorchis sinensis.</title>
        <authorList>
            <person name="Young N.D."/>
            <person name="Stroehlein A.J."/>
            <person name="Kinkar L."/>
            <person name="Wang T."/>
            <person name="Sohn W.M."/>
            <person name="Chang B.C.H."/>
            <person name="Kaur P."/>
            <person name="Weisz D."/>
            <person name="Dudchenko O."/>
            <person name="Aiden E.L."/>
            <person name="Korhonen P.K."/>
            <person name="Gasser R.B."/>
        </authorList>
    </citation>
    <scope>NUCLEOTIDE SEQUENCE [LARGE SCALE GENOMIC DNA]</scope>
    <source>
        <strain evidence="13">Cs-k2</strain>
    </source>
</reference>
<dbReference type="STRING" id="79923.A0A419PFB0"/>
<evidence type="ECO:0000256" key="12">
    <source>
        <dbReference type="SAM" id="MobiDB-lite"/>
    </source>
</evidence>
<organism evidence="13 14">
    <name type="scientific">Clonorchis sinensis</name>
    <name type="common">Chinese liver fluke</name>
    <dbReference type="NCBI Taxonomy" id="79923"/>
    <lineage>
        <taxon>Eukaryota</taxon>
        <taxon>Metazoa</taxon>
        <taxon>Spiralia</taxon>
        <taxon>Lophotrochozoa</taxon>
        <taxon>Platyhelminthes</taxon>
        <taxon>Trematoda</taxon>
        <taxon>Digenea</taxon>
        <taxon>Opisthorchiida</taxon>
        <taxon>Opisthorchiata</taxon>
        <taxon>Opisthorchiidae</taxon>
        <taxon>Clonorchis</taxon>
    </lineage>
</organism>
<feature type="region of interest" description="Disordered" evidence="12">
    <location>
        <begin position="774"/>
        <end position="840"/>
    </location>
</feature>
<accession>A0A419PFB0</accession>
<evidence type="ECO:0000256" key="6">
    <source>
        <dbReference type="ARBA" id="ARBA00022679"/>
    </source>
</evidence>
<dbReference type="InterPro" id="IPR011009">
    <property type="entry name" value="Kinase-like_dom_sf"/>
</dbReference>
<dbReference type="InParanoid" id="A0A419PFB0"/>
<dbReference type="InterPro" id="IPR036028">
    <property type="entry name" value="SH3-like_dom_sf"/>
</dbReference>
<dbReference type="InterPro" id="IPR001452">
    <property type="entry name" value="SH3_domain"/>
</dbReference>
<feature type="region of interest" description="Disordered" evidence="12">
    <location>
        <begin position="1008"/>
        <end position="1034"/>
    </location>
</feature>
<comment type="subcellular location">
    <subcellularLocation>
        <location evidence="2">Cytoplasm</location>
    </subcellularLocation>
    <subcellularLocation>
        <location evidence="1">Endomembrane system</location>
    </subcellularLocation>
</comment>
<dbReference type="InterPro" id="IPR000719">
    <property type="entry name" value="Prot_kinase_dom"/>
</dbReference>
<evidence type="ECO:0000256" key="1">
    <source>
        <dbReference type="ARBA" id="ARBA00004308"/>
    </source>
</evidence>
<dbReference type="SMART" id="SM00219">
    <property type="entry name" value="TyrKc"/>
    <property type="match status" value="1"/>
</dbReference>
<dbReference type="PROSITE" id="PS00109">
    <property type="entry name" value="PROTEIN_KINASE_TYR"/>
    <property type="match status" value="1"/>
</dbReference>